<gene>
    <name evidence="2" type="ORF">BDP27DRAFT_1332265</name>
    <name evidence="1" type="ORF">BDP27DRAFT_1334524</name>
</gene>
<evidence type="ECO:0000313" key="1">
    <source>
        <dbReference type="EMBL" id="KAF9063851.1"/>
    </source>
</evidence>
<evidence type="ECO:0000313" key="2">
    <source>
        <dbReference type="EMBL" id="KAF9065198.1"/>
    </source>
</evidence>
<protein>
    <submittedName>
        <fullName evidence="1">Uncharacterized protein</fullName>
    </submittedName>
</protein>
<dbReference type="EMBL" id="JADNRY010000137">
    <property type="protein sequence ID" value="KAF9063851.1"/>
    <property type="molecule type" value="Genomic_DNA"/>
</dbReference>
<dbReference type="EMBL" id="JADNRY010000107">
    <property type="protein sequence ID" value="KAF9065198.1"/>
    <property type="molecule type" value="Genomic_DNA"/>
</dbReference>
<accession>A0A9P5PI68</accession>
<comment type="caution">
    <text evidence="1">The sequence shown here is derived from an EMBL/GenBank/DDBJ whole genome shotgun (WGS) entry which is preliminary data.</text>
</comment>
<reference evidence="1" key="1">
    <citation type="submission" date="2020-11" db="EMBL/GenBank/DDBJ databases">
        <authorList>
            <consortium name="DOE Joint Genome Institute"/>
            <person name="Ahrendt S."/>
            <person name="Riley R."/>
            <person name="Andreopoulos W."/>
            <person name="Labutti K."/>
            <person name="Pangilinan J."/>
            <person name="Ruiz-Duenas F.J."/>
            <person name="Barrasa J.M."/>
            <person name="Sanchez-Garcia M."/>
            <person name="Camarero S."/>
            <person name="Miyauchi S."/>
            <person name="Serrano A."/>
            <person name="Linde D."/>
            <person name="Babiker R."/>
            <person name="Drula E."/>
            <person name="Ayuso-Fernandez I."/>
            <person name="Pacheco R."/>
            <person name="Padilla G."/>
            <person name="Ferreira P."/>
            <person name="Barriuso J."/>
            <person name="Kellner H."/>
            <person name="Castanera R."/>
            <person name="Alfaro M."/>
            <person name="Ramirez L."/>
            <person name="Pisabarro A.G."/>
            <person name="Kuo A."/>
            <person name="Tritt A."/>
            <person name="Lipzen A."/>
            <person name="He G."/>
            <person name="Yan M."/>
            <person name="Ng V."/>
            <person name="Cullen D."/>
            <person name="Martin F."/>
            <person name="Rosso M.-N."/>
            <person name="Henrissat B."/>
            <person name="Hibbett D."/>
            <person name="Martinez A.T."/>
            <person name="Grigoriev I.V."/>
        </authorList>
    </citation>
    <scope>NUCLEOTIDE SEQUENCE</scope>
    <source>
        <strain evidence="1">AH 40177</strain>
    </source>
</reference>
<evidence type="ECO:0000313" key="3">
    <source>
        <dbReference type="Proteomes" id="UP000772434"/>
    </source>
</evidence>
<proteinExistence type="predicted"/>
<dbReference type="Proteomes" id="UP000772434">
    <property type="component" value="Unassembled WGS sequence"/>
</dbReference>
<name>A0A9P5PI68_9AGAR</name>
<dbReference type="AlphaFoldDB" id="A0A9P5PI68"/>
<sequence>MLLCRVGHHARCHRDASCVKNEPDDTQHTATELELDLTLKIQKRDSQLSIAKAKINALNRYLREAVVREDELRAQVQSLVLQRANWKRTSAIVHNALNNADAFPPDSATVNGYV</sequence>
<dbReference type="OrthoDB" id="3111887at2759"/>
<keyword evidence="3" id="KW-1185">Reference proteome</keyword>
<organism evidence="1 3">
    <name type="scientific">Rhodocollybia butyracea</name>
    <dbReference type="NCBI Taxonomy" id="206335"/>
    <lineage>
        <taxon>Eukaryota</taxon>
        <taxon>Fungi</taxon>
        <taxon>Dikarya</taxon>
        <taxon>Basidiomycota</taxon>
        <taxon>Agaricomycotina</taxon>
        <taxon>Agaricomycetes</taxon>
        <taxon>Agaricomycetidae</taxon>
        <taxon>Agaricales</taxon>
        <taxon>Marasmiineae</taxon>
        <taxon>Omphalotaceae</taxon>
        <taxon>Rhodocollybia</taxon>
    </lineage>
</organism>